<keyword evidence="8" id="KW-1133">Transmembrane helix</keyword>
<evidence type="ECO:0000256" key="7">
    <source>
        <dbReference type="ARBA" id="ARBA00023204"/>
    </source>
</evidence>
<keyword evidence="8" id="KW-0812">Transmembrane</keyword>
<evidence type="ECO:0000256" key="6">
    <source>
        <dbReference type="ARBA" id="ARBA00022842"/>
    </source>
</evidence>
<comment type="caution">
    <text evidence="10">The sequence shown here is derived from an EMBL/GenBank/DDBJ whole genome shotgun (WGS) entry which is preliminary data.</text>
</comment>
<evidence type="ECO:0000256" key="8">
    <source>
        <dbReference type="SAM" id="Phobius"/>
    </source>
</evidence>
<evidence type="ECO:0000256" key="4">
    <source>
        <dbReference type="ARBA" id="ARBA00022763"/>
    </source>
</evidence>
<evidence type="ECO:0000259" key="9">
    <source>
        <dbReference type="Pfam" id="PF03372"/>
    </source>
</evidence>
<proteinExistence type="predicted"/>
<name>A0ABS6EDL8_9CLOT</name>
<dbReference type="EMBL" id="JAHLQF010000001">
    <property type="protein sequence ID" value="MBU5483237.1"/>
    <property type="molecule type" value="Genomic_DNA"/>
</dbReference>
<dbReference type="PANTHER" id="PTHR15822:SF4">
    <property type="entry name" value="TYROSYL-DNA PHOSPHODIESTERASE 2"/>
    <property type="match status" value="1"/>
</dbReference>
<keyword evidence="8" id="KW-0472">Membrane</keyword>
<keyword evidence="6" id="KW-0460">Magnesium</keyword>
<keyword evidence="10" id="KW-0255">Endonuclease</keyword>
<dbReference type="InterPro" id="IPR051547">
    <property type="entry name" value="TDP2-like"/>
</dbReference>
<comment type="cofactor">
    <cofactor evidence="1">
        <name>Mg(2+)</name>
        <dbReference type="ChEBI" id="CHEBI:18420"/>
    </cofactor>
</comment>
<organism evidence="10 11">
    <name type="scientific">Clostridium mobile</name>
    <dbReference type="NCBI Taxonomy" id="2841512"/>
    <lineage>
        <taxon>Bacteria</taxon>
        <taxon>Bacillati</taxon>
        <taxon>Bacillota</taxon>
        <taxon>Clostridia</taxon>
        <taxon>Eubacteriales</taxon>
        <taxon>Clostridiaceae</taxon>
        <taxon>Clostridium</taxon>
    </lineage>
</organism>
<protein>
    <submittedName>
        <fullName evidence="10">Endonuclease/exonuclease/phosphatase family protein</fullName>
    </submittedName>
</protein>
<keyword evidence="11" id="KW-1185">Reference proteome</keyword>
<reference evidence="10 11" key="1">
    <citation type="submission" date="2021-06" db="EMBL/GenBank/DDBJ databases">
        <authorList>
            <person name="Sun Q."/>
            <person name="Li D."/>
        </authorList>
    </citation>
    <scope>NUCLEOTIDE SEQUENCE [LARGE SCALE GENOMIC DNA]</scope>
    <source>
        <strain evidence="10 11">MSJ-11</strain>
    </source>
</reference>
<feature type="domain" description="Endonuclease/exonuclease/phosphatase" evidence="9">
    <location>
        <begin position="64"/>
        <end position="279"/>
    </location>
</feature>
<dbReference type="GO" id="GO:0004519">
    <property type="term" value="F:endonuclease activity"/>
    <property type="evidence" value="ECO:0007669"/>
    <property type="project" value="UniProtKB-KW"/>
</dbReference>
<feature type="transmembrane region" description="Helical" evidence="8">
    <location>
        <begin position="12"/>
        <end position="33"/>
    </location>
</feature>
<evidence type="ECO:0000313" key="11">
    <source>
        <dbReference type="Proteomes" id="UP000726170"/>
    </source>
</evidence>
<gene>
    <name evidence="10" type="ORF">KQI86_02785</name>
</gene>
<keyword evidence="2" id="KW-0540">Nuclease</keyword>
<dbReference type="Proteomes" id="UP000726170">
    <property type="component" value="Unassembled WGS sequence"/>
</dbReference>
<evidence type="ECO:0000256" key="3">
    <source>
        <dbReference type="ARBA" id="ARBA00022723"/>
    </source>
</evidence>
<dbReference type="InterPro" id="IPR005135">
    <property type="entry name" value="Endo/exonuclease/phosphatase"/>
</dbReference>
<evidence type="ECO:0000313" key="10">
    <source>
        <dbReference type="EMBL" id="MBU5483237.1"/>
    </source>
</evidence>
<keyword evidence="7" id="KW-0234">DNA repair</keyword>
<keyword evidence="3" id="KW-0479">Metal-binding</keyword>
<sequence length="358" mass="40547">MGDKEVKIFLKILGLVIGVLVCVFLLYLLAMTITDYRPEDTITLEVENQQEKTISKDEAFTITTYNIGYCGMDKDQNFFMDGGTGSRSSSKEKTMENLKGITNFLADNDSTFIFIQEVDTNATRSFNINQYEYLKENLKDYSSSFAINYKTLWVPVPILKPHGKVNVAGLVTLSKYNVDSATRYQLPGKESWPRQLAELDRCFLESRISLDNGKELVLINAHLSAYDKGGNIRKQQLGFLKEYISKEYDKGNYIVVGGDWNHLIPTTDPTIFKTTEAWPDWLQKIPDDFKPKGFNWVAEGSVPTSRTVATSYVKGVNFTAVIDGYLVSDNIKVSKVKGHPLDFQYSDHNPVTIEIKLE</sequence>
<dbReference type="PANTHER" id="PTHR15822">
    <property type="entry name" value="TRAF AND TNF RECEPTOR-ASSOCIATED PROTEIN"/>
    <property type="match status" value="1"/>
</dbReference>
<keyword evidence="4" id="KW-0227">DNA damage</keyword>
<keyword evidence="5" id="KW-0378">Hydrolase</keyword>
<evidence type="ECO:0000256" key="2">
    <source>
        <dbReference type="ARBA" id="ARBA00022722"/>
    </source>
</evidence>
<dbReference type="Pfam" id="PF03372">
    <property type="entry name" value="Exo_endo_phos"/>
    <property type="match status" value="1"/>
</dbReference>
<accession>A0ABS6EDL8</accession>
<evidence type="ECO:0000256" key="1">
    <source>
        <dbReference type="ARBA" id="ARBA00001946"/>
    </source>
</evidence>
<evidence type="ECO:0000256" key="5">
    <source>
        <dbReference type="ARBA" id="ARBA00022801"/>
    </source>
</evidence>